<dbReference type="RefSeq" id="WP_320502027.1">
    <property type="nucleotide sequence ID" value="NZ_JAXCLX010000003.1"/>
</dbReference>
<dbReference type="InterPro" id="IPR014284">
    <property type="entry name" value="RNA_pol_sigma-70_dom"/>
</dbReference>
<dbReference type="InterPro" id="IPR013324">
    <property type="entry name" value="RNA_pol_sigma_r3/r4-like"/>
</dbReference>
<organism evidence="7 8">
    <name type="scientific">Dongia rigui</name>
    <dbReference type="NCBI Taxonomy" id="940149"/>
    <lineage>
        <taxon>Bacteria</taxon>
        <taxon>Pseudomonadati</taxon>
        <taxon>Pseudomonadota</taxon>
        <taxon>Alphaproteobacteria</taxon>
        <taxon>Rhodospirillales</taxon>
        <taxon>Dongiaceae</taxon>
        <taxon>Dongia</taxon>
    </lineage>
</organism>
<keyword evidence="4" id="KW-0804">Transcription</keyword>
<comment type="similarity">
    <text evidence="1">Belongs to the sigma-70 factor family. ECF subfamily.</text>
</comment>
<dbReference type="InterPro" id="IPR007627">
    <property type="entry name" value="RNA_pol_sigma70_r2"/>
</dbReference>
<accession>A0ABU5E239</accession>
<comment type="caution">
    <text evidence="7">The sequence shown here is derived from an EMBL/GenBank/DDBJ whole genome shotgun (WGS) entry which is preliminary data.</text>
</comment>
<evidence type="ECO:0000259" key="6">
    <source>
        <dbReference type="Pfam" id="PF08281"/>
    </source>
</evidence>
<dbReference type="PANTHER" id="PTHR43133:SF63">
    <property type="entry name" value="RNA POLYMERASE SIGMA FACTOR FECI-RELATED"/>
    <property type="match status" value="1"/>
</dbReference>
<evidence type="ECO:0000256" key="3">
    <source>
        <dbReference type="ARBA" id="ARBA00023082"/>
    </source>
</evidence>
<dbReference type="Gene3D" id="1.10.1740.10">
    <property type="match status" value="1"/>
</dbReference>
<keyword evidence="8" id="KW-1185">Reference proteome</keyword>
<dbReference type="InterPro" id="IPR013325">
    <property type="entry name" value="RNA_pol_sigma_r2"/>
</dbReference>
<dbReference type="SUPFAM" id="SSF88659">
    <property type="entry name" value="Sigma3 and sigma4 domains of RNA polymerase sigma factors"/>
    <property type="match status" value="1"/>
</dbReference>
<dbReference type="InterPro" id="IPR013249">
    <property type="entry name" value="RNA_pol_sigma70_r4_t2"/>
</dbReference>
<evidence type="ECO:0000256" key="4">
    <source>
        <dbReference type="ARBA" id="ARBA00023163"/>
    </source>
</evidence>
<dbReference type="NCBIfam" id="TIGR02937">
    <property type="entry name" value="sigma70-ECF"/>
    <property type="match status" value="1"/>
</dbReference>
<dbReference type="EMBL" id="JAXCLX010000003">
    <property type="protein sequence ID" value="MDY0873553.1"/>
    <property type="molecule type" value="Genomic_DNA"/>
</dbReference>
<sequence>MIDLDALFRNCARDLTQFLRRRVASPEVAADLAQEAFFRLLRSDQGPGTPADTARDARAYLFSIAANLAIDHRRQAQRQRTDPVELAAMVAFPDPGPSAERTSLSREELRVLAAAVAGLPPRGREIFLMHKFEDLSYAEIAARLGIAKNTVIVHMVRSLAHCRRALATHRAEND</sequence>
<keyword evidence="3" id="KW-0731">Sigma factor</keyword>
<reference evidence="7 8" key="1">
    <citation type="journal article" date="2013" name="Antonie Van Leeuwenhoek">
        <title>Dongia rigui sp. nov., isolated from freshwater of a large wetland in Korea.</title>
        <authorList>
            <person name="Baik K.S."/>
            <person name="Hwang Y.M."/>
            <person name="Choi J.S."/>
            <person name="Kwon J."/>
            <person name="Seong C.N."/>
        </authorList>
    </citation>
    <scope>NUCLEOTIDE SEQUENCE [LARGE SCALE GENOMIC DNA]</scope>
    <source>
        <strain evidence="7 8">04SU4-P</strain>
    </source>
</reference>
<evidence type="ECO:0000259" key="5">
    <source>
        <dbReference type="Pfam" id="PF04542"/>
    </source>
</evidence>
<evidence type="ECO:0000313" key="7">
    <source>
        <dbReference type="EMBL" id="MDY0873553.1"/>
    </source>
</evidence>
<dbReference type="Gene3D" id="1.10.10.10">
    <property type="entry name" value="Winged helix-like DNA-binding domain superfamily/Winged helix DNA-binding domain"/>
    <property type="match status" value="1"/>
</dbReference>
<keyword evidence="2" id="KW-0805">Transcription regulation</keyword>
<dbReference type="Pfam" id="PF08281">
    <property type="entry name" value="Sigma70_r4_2"/>
    <property type="match status" value="1"/>
</dbReference>
<gene>
    <name evidence="7" type="ORF">SMD31_16555</name>
</gene>
<evidence type="ECO:0000256" key="2">
    <source>
        <dbReference type="ARBA" id="ARBA00023015"/>
    </source>
</evidence>
<dbReference type="SUPFAM" id="SSF88946">
    <property type="entry name" value="Sigma2 domain of RNA polymerase sigma factors"/>
    <property type="match status" value="1"/>
</dbReference>
<feature type="domain" description="RNA polymerase sigma-70 region 2" evidence="5">
    <location>
        <begin position="7"/>
        <end position="78"/>
    </location>
</feature>
<dbReference type="InterPro" id="IPR036388">
    <property type="entry name" value="WH-like_DNA-bd_sf"/>
</dbReference>
<evidence type="ECO:0000313" key="8">
    <source>
        <dbReference type="Proteomes" id="UP001271769"/>
    </source>
</evidence>
<dbReference type="InterPro" id="IPR039425">
    <property type="entry name" value="RNA_pol_sigma-70-like"/>
</dbReference>
<dbReference type="Pfam" id="PF04542">
    <property type="entry name" value="Sigma70_r2"/>
    <property type="match status" value="1"/>
</dbReference>
<dbReference type="CDD" id="cd06171">
    <property type="entry name" value="Sigma70_r4"/>
    <property type="match status" value="1"/>
</dbReference>
<name>A0ABU5E239_9PROT</name>
<protein>
    <submittedName>
        <fullName evidence="7">RNA polymerase sigma factor</fullName>
    </submittedName>
</protein>
<evidence type="ECO:0000256" key="1">
    <source>
        <dbReference type="ARBA" id="ARBA00010641"/>
    </source>
</evidence>
<dbReference type="Proteomes" id="UP001271769">
    <property type="component" value="Unassembled WGS sequence"/>
</dbReference>
<feature type="domain" description="RNA polymerase sigma factor 70 region 4 type 2" evidence="6">
    <location>
        <begin position="111"/>
        <end position="162"/>
    </location>
</feature>
<proteinExistence type="inferred from homology"/>
<dbReference type="PANTHER" id="PTHR43133">
    <property type="entry name" value="RNA POLYMERASE ECF-TYPE SIGMA FACTO"/>
    <property type="match status" value="1"/>
</dbReference>